<protein>
    <submittedName>
        <fullName evidence="2">Uncharacterized protein</fullName>
    </submittedName>
</protein>
<feature type="compositionally biased region" description="Low complexity" evidence="1">
    <location>
        <begin position="576"/>
        <end position="588"/>
    </location>
</feature>
<feature type="compositionally biased region" description="Basic and acidic residues" evidence="1">
    <location>
        <begin position="883"/>
        <end position="892"/>
    </location>
</feature>
<name>A0A7S3VR78_DUNTE</name>
<dbReference type="SUPFAM" id="SSF50998">
    <property type="entry name" value="Quinoprotein alcohol dehydrogenase-like"/>
    <property type="match status" value="1"/>
</dbReference>
<evidence type="ECO:0000313" key="2">
    <source>
        <dbReference type="EMBL" id="CAE0501590.1"/>
    </source>
</evidence>
<reference evidence="2" key="1">
    <citation type="submission" date="2021-01" db="EMBL/GenBank/DDBJ databases">
        <authorList>
            <person name="Corre E."/>
            <person name="Pelletier E."/>
            <person name="Niang G."/>
            <person name="Scheremetjew M."/>
            <person name="Finn R."/>
            <person name="Kale V."/>
            <person name="Holt S."/>
            <person name="Cochrane G."/>
            <person name="Meng A."/>
            <person name="Brown T."/>
            <person name="Cohen L."/>
        </authorList>
    </citation>
    <scope>NUCLEOTIDE SEQUENCE</scope>
    <source>
        <strain evidence="2">CCMP1320</strain>
    </source>
</reference>
<feature type="compositionally biased region" description="Basic and acidic residues" evidence="1">
    <location>
        <begin position="777"/>
        <end position="790"/>
    </location>
</feature>
<dbReference type="PANTHER" id="PTHR48125">
    <property type="entry name" value="LP07818P1"/>
    <property type="match status" value="1"/>
</dbReference>
<dbReference type="PANTHER" id="PTHR48125:SF10">
    <property type="entry name" value="OS12G0136300 PROTEIN"/>
    <property type="match status" value="1"/>
</dbReference>
<gene>
    <name evidence="2" type="ORF">DTER00134_LOCUS16663</name>
</gene>
<feature type="region of interest" description="Disordered" evidence="1">
    <location>
        <begin position="861"/>
        <end position="900"/>
    </location>
</feature>
<feature type="region of interest" description="Disordered" evidence="1">
    <location>
        <begin position="820"/>
        <end position="841"/>
    </location>
</feature>
<dbReference type="AlphaFoldDB" id="A0A7S3VR78"/>
<organism evidence="2">
    <name type="scientific">Dunaliella tertiolecta</name>
    <name type="common">Green alga</name>
    <dbReference type="NCBI Taxonomy" id="3047"/>
    <lineage>
        <taxon>Eukaryota</taxon>
        <taxon>Viridiplantae</taxon>
        <taxon>Chlorophyta</taxon>
        <taxon>core chlorophytes</taxon>
        <taxon>Chlorophyceae</taxon>
        <taxon>CS clade</taxon>
        <taxon>Chlamydomonadales</taxon>
        <taxon>Dunaliellaceae</taxon>
        <taxon>Dunaliella</taxon>
    </lineage>
</organism>
<proteinExistence type="predicted"/>
<sequence>MLKPKKPPPLPPFWDPAKAIDRLPQPYRMIDKILAEIVELSLDICLAKDKQKRVVKATHIDTVFSPHATLVADGKASCFSTVGVAGMAVVGTTEGTLYAHTARDPLQVGKHQAHTSAITAMDVGHIAATGAKVIASGSAEQLIIHDVVIKTSELRLLAKVDLPVSSCGVAEAPANVSLSTNSGHVAVWWPDGAIAVYEVNLPEFFYKTTSVEAGIDAPPPDLSGGELKMVLHFPVDVVKALLVDNSFVGSCNIVWQQQQRPDKSGKSDRNHRPARGIYVWWIGCNKLTLSYLDDTDPRQKPKEVPQPEVPALAAPTPSGRVRTPTKGNAGRAAAAAAAAAAEKQKEAALEMEAEQKRSSFVRSKPSKGWLLPVGITSSGVSENGKMLAFGMDDGTILVWDDHFGGHTKILPRMPAAVSAVAFVNGAFNLIFATSLDGSVYLADLNRPEDSHLSRTKLPHLAVEIYFLPNDPFAICVCPGNEDHPPRLIWFNMQNEKLIAELGGKTDNGFGRAGLSGFPGTGSNIPTNESIPKQFMPSEAPAPKTPLSLPPIVQPTPSGSRPPLSSSGTASPTNGIPPRSGPSASQPASSAPPPPQGPASNTPPPVDATAPEGASSSTVPPAPSSNIPKELQQLQFRSLLWPRTSFRDSYVVVGGPTPESARAHLGFRPGEKDVPRDAHLYLYKIDAIARMMLPEEMASSASKNLLDRMLADLDPPHKRRSRVKMGVEDPDAPKPPPSALRKAGELPSLAEPTNDGESVGGRRHIKFNEADLEGLLNEENKSGKLFKKETRSGGFSDGRSKQPANLGKLDLSKFGVVPKSNANLPSYMQERPSSPPWHHTNPMARIHPDWEEAPVLSRIMDRLGQKGGGRRRRDRRLGQVASEMKGKMAKESGPKPNLIFQ</sequence>
<accession>A0A7S3VR78</accession>
<feature type="compositionally biased region" description="Polar residues" evidence="1">
    <location>
        <begin position="520"/>
        <end position="530"/>
    </location>
</feature>
<feature type="region of interest" description="Disordered" evidence="1">
    <location>
        <begin position="510"/>
        <end position="626"/>
    </location>
</feature>
<dbReference type="InterPro" id="IPR011047">
    <property type="entry name" value="Quinoprotein_ADH-like_sf"/>
</dbReference>
<dbReference type="Gene3D" id="2.130.10.10">
    <property type="entry name" value="YVTN repeat-like/Quinoprotein amine dehydrogenase"/>
    <property type="match status" value="1"/>
</dbReference>
<dbReference type="InterPro" id="IPR015943">
    <property type="entry name" value="WD40/YVTN_repeat-like_dom_sf"/>
</dbReference>
<feature type="compositionally biased region" description="Pro residues" evidence="1">
    <location>
        <begin position="589"/>
        <end position="605"/>
    </location>
</feature>
<feature type="region of interest" description="Disordered" evidence="1">
    <location>
        <begin position="293"/>
        <end position="334"/>
    </location>
</feature>
<dbReference type="EMBL" id="HBIP01027561">
    <property type="protein sequence ID" value="CAE0501590.1"/>
    <property type="molecule type" value="Transcribed_RNA"/>
</dbReference>
<feature type="compositionally biased region" description="Gly residues" evidence="1">
    <location>
        <begin position="510"/>
        <end position="519"/>
    </location>
</feature>
<feature type="compositionally biased region" description="Low complexity" evidence="1">
    <location>
        <begin position="554"/>
        <end position="568"/>
    </location>
</feature>
<evidence type="ECO:0000256" key="1">
    <source>
        <dbReference type="SAM" id="MobiDB-lite"/>
    </source>
</evidence>
<feature type="region of interest" description="Disordered" evidence="1">
    <location>
        <begin position="714"/>
        <end position="808"/>
    </location>
</feature>
<feature type="compositionally biased region" description="Basic and acidic residues" evidence="1">
    <location>
        <begin position="295"/>
        <end position="305"/>
    </location>
</feature>